<gene>
    <name evidence="1" type="ORF">AAG747_09045</name>
</gene>
<accession>A0AAW9S6H9</accession>
<protein>
    <submittedName>
        <fullName evidence="1">CRISPR-associated protein Cas7</fullName>
    </submittedName>
</protein>
<dbReference type="Proteomes" id="UP001403385">
    <property type="component" value="Unassembled WGS sequence"/>
</dbReference>
<keyword evidence="2" id="KW-1185">Reference proteome</keyword>
<evidence type="ECO:0000313" key="2">
    <source>
        <dbReference type="Proteomes" id="UP001403385"/>
    </source>
</evidence>
<dbReference type="EMBL" id="JBDKWZ010000004">
    <property type="protein sequence ID" value="MEN7548055.1"/>
    <property type="molecule type" value="Genomic_DNA"/>
</dbReference>
<dbReference type="AlphaFoldDB" id="A0AAW9S6H9"/>
<reference evidence="1 2" key="1">
    <citation type="submission" date="2024-04" db="EMBL/GenBank/DDBJ databases">
        <title>Novel genus in family Flammeovirgaceae.</title>
        <authorList>
            <person name="Nguyen T.H."/>
            <person name="Vuong T.Q."/>
            <person name="Le H."/>
            <person name="Kim S.-G."/>
        </authorList>
    </citation>
    <scope>NUCLEOTIDE SEQUENCE [LARGE SCALE GENOMIC DNA]</scope>
    <source>
        <strain evidence="1 2">JCM 23209</strain>
    </source>
</reference>
<proteinExistence type="predicted"/>
<dbReference type="RefSeq" id="WP_346820837.1">
    <property type="nucleotide sequence ID" value="NZ_JBDKWZ010000004.1"/>
</dbReference>
<comment type="caution">
    <text evidence="1">The sequence shown here is derived from an EMBL/GenBank/DDBJ whole genome shotgun (WGS) entry which is preliminary data.</text>
</comment>
<evidence type="ECO:0000313" key="1">
    <source>
        <dbReference type="EMBL" id="MEN7548055.1"/>
    </source>
</evidence>
<sequence>MMNNSPYIYLRGLRHAQHTVFGVNDGQKYFTDPQFGRKMAYSSGQQVKRSIIEALNLPFAAITFNWEIDKKENKASQKEPHSPCDPTFADQLLGGYMKAESGNMTVKRRSPLSISAMRPLHPLLGGIEYPTENLSFDRTSHPEHHQVNVYWLDGKKRGAQLSDEELSEWLTSNKRSLPNRAFIQDQTRATGLFVYDIAIDLRTLFCVSTNKLEPELFPEVEEKLRAEDWVEGKNIFGKCLICPKEKREKIIKKLASALINWRVTSNQARTFSLMETVALAISDNANQIAYAIRGDLREDTERPQATPKIDETTKSNLFITPLASSYVVGSVGSADALDKAEEHLIGLMKAFDYENQGATVQ</sequence>
<organism evidence="1 2">
    <name type="scientific">Rapidithrix thailandica</name>
    <dbReference type="NCBI Taxonomy" id="413964"/>
    <lineage>
        <taxon>Bacteria</taxon>
        <taxon>Pseudomonadati</taxon>
        <taxon>Bacteroidota</taxon>
        <taxon>Cytophagia</taxon>
        <taxon>Cytophagales</taxon>
        <taxon>Flammeovirgaceae</taxon>
        <taxon>Rapidithrix</taxon>
    </lineage>
</organism>
<name>A0AAW9S6H9_9BACT</name>